<dbReference type="InParanoid" id="A0A1X7VK40"/>
<protein>
    <recommendedName>
        <fullName evidence="2">HTH CENPB-type domain-containing protein</fullName>
    </recommendedName>
</protein>
<dbReference type="Gene3D" id="1.10.10.60">
    <property type="entry name" value="Homeodomain-like"/>
    <property type="match status" value="1"/>
</dbReference>
<dbReference type="PANTHER" id="PTHR19303">
    <property type="entry name" value="TRANSPOSON"/>
    <property type="match status" value="1"/>
</dbReference>
<dbReference type="GO" id="GO:0003677">
    <property type="term" value="F:DNA binding"/>
    <property type="evidence" value="ECO:0007669"/>
    <property type="project" value="UniProtKB-KW"/>
</dbReference>
<evidence type="ECO:0000259" key="2">
    <source>
        <dbReference type="PROSITE" id="PS51253"/>
    </source>
</evidence>
<evidence type="ECO:0000256" key="1">
    <source>
        <dbReference type="ARBA" id="ARBA00023125"/>
    </source>
</evidence>
<dbReference type="AlphaFoldDB" id="A0A1X7VK40"/>
<dbReference type="GO" id="GO:0005634">
    <property type="term" value="C:nucleus"/>
    <property type="evidence" value="ECO:0007669"/>
    <property type="project" value="TreeGrafter"/>
</dbReference>
<dbReference type="InterPro" id="IPR050863">
    <property type="entry name" value="CenT-Element_Derived"/>
</dbReference>
<reference evidence="3" key="1">
    <citation type="submission" date="2017-05" db="UniProtKB">
        <authorList>
            <consortium name="EnsemblMetazoa"/>
        </authorList>
    </citation>
    <scope>IDENTIFICATION</scope>
</reference>
<dbReference type="PROSITE" id="PS51253">
    <property type="entry name" value="HTH_CENPB"/>
    <property type="match status" value="1"/>
</dbReference>
<name>A0A1X7VK40_AMPQE</name>
<organism evidence="3">
    <name type="scientific">Amphimedon queenslandica</name>
    <name type="common">Sponge</name>
    <dbReference type="NCBI Taxonomy" id="400682"/>
    <lineage>
        <taxon>Eukaryota</taxon>
        <taxon>Metazoa</taxon>
        <taxon>Porifera</taxon>
        <taxon>Demospongiae</taxon>
        <taxon>Heteroscleromorpha</taxon>
        <taxon>Haplosclerida</taxon>
        <taxon>Niphatidae</taxon>
        <taxon>Amphimedon</taxon>
    </lineage>
</organism>
<dbReference type="InterPro" id="IPR006600">
    <property type="entry name" value="HTH_CenpB_DNA-bd_dom"/>
</dbReference>
<feature type="domain" description="HTH CENPB-type" evidence="2">
    <location>
        <begin position="1"/>
        <end position="62"/>
    </location>
</feature>
<dbReference type="PANTHER" id="PTHR19303:SF73">
    <property type="entry name" value="PROTEIN PDC2"/>
    <property type="match status" value="1"/>
</dbReference>
<proteinExistence type="predicted"/>
<dbReference type="Pfam" id="PF03221">
    <property type="entry name" value="HTH_Tnp_Tc5"/>
    <property type="match status" value="1"/>
</dbReference>
<dbReference type="EnsemblMetazoa" id="Aqu2.1.40299_001">
    <property type="protein sequence ID" value="Aqu2.1.40299_001"/>
    <property type="gene ID" value="Aqu2.1.40299"/>
</dbReference>
<dbReference type="OrthoDB" id="5977792at2759"/>
<keyword evidence="1" id="KW-0238">DNA-binding</keyword>
<dbReference type="SUPFAM" id="SSF46689">
    <property type="entry name" value="Homeodomain-like"/>
    <property type="match status" value="1"/>
</dbReference>
<dbReference type="InterPro" id="IPR009057">
    <property type="entry name" value="Homeodomain-like_sf"/>
</dbReference>
<sequence length="94" mass="10860">MKPTNHQIRRRVPVTLKKIYPSGPHLSEEAKEIAEQLGVCNFKASNGWLDKWKKRQNIRHMKISGELREVSGTTVASWLERVPKFVSDYAVEDI</sequence>
<dbReference type="SMART" id="SM00674">
    <property type="entry name" value="CENPB"/>
    <property type="match status" value="1"/>
</dbReference>
<accession>A0A1X7VK40</accession>
<evidence type="ECO:0000313" key="3">
    <source>
        <dbReference type="EnsemblMetazoa" id="Aqu2.1.40299_001"/>
    </source>
</evidence>